<keyword evidence="1" id="KW-0378">Hydrolase</keyword>
<dbReference type="Gene3D" id="3.40.630.10">
    <property type="entry name" value="Zn peptidases"/>
    <property type="match status" value="1"/>
</dbReference>
<sequence>MSETLADLLETLVNIPSETGHEAAIADWVAARLAAIGHGELTRSG</sequence>
<accession>A0A9D6QN87</accession>
<dbReference type="Proteomes" id="UP000807850">
    <property type="component" value="Unassembled WGS sequence"/>
</dbReference>
<proteinExistence type="predicted"/>
<reference evidence="1" key="1">
    <citation type="submission" date="2020-07" db="EMBL/GenBank/DDBJ databases">
        <title>Huge and variable diversity of episymbiotic CPR bacteria and DPANN archaea in groundwater ecosystems.</title>
        <authorList>
            <person name="He C.Y."/>
            <person name="Keren R."/>
            <person name="Whittaker M."/>
            <person name="Farag I.F."/>
            <person name="Doudna J."/>
            <person name="Cate J.H.D."/>
            <person name="Banfield J.F."/>
        </authorList>
    </citation>
    <scope>NUCLEOTIDE SEQUENCE</scope>
    <source>
        <strain evidence="1">NC_groundwater_928_Pr1_S-0.2um_72_17</strain>
    </source>
</reference>
<protein>
    <submittedName>
        <fullName evidence="1">Succinyl-diaminopimelate desuccinylase</fullName>
        <ecNumber evidence="1">3.5.1.18</ecNumber>
    </submittedName>
</protein>
<evidence type="ECO:0000313" key="1">
    <source>
        <dbReference type="EMBL" id="MBI3540518.1"/>
    </source>
</evidence>
<feature type="non-terminal residue" evidence="1">
    <location>
        <position position="45"/>
    </location>
</feature>
<dbReference type="EMBL" id="JACQAY010000321">
    <property type="protein sequence ID" value="MBI3540518.1"/>
    <property type="molecule type" value="Genomic_DNA"/>
</dbReference>
<name>A0A9D6QN87_UNCEI</name>
<dbReference type="GO" id="GO:0009014">
    <property type="term" value="F:succinyl-diaminopimelate desuccinylase activity"/>
    <property type="evidence" value="ECO:0007669"/>
    <property type="project" value="UniProtKB-EC"/>
</dbReference>
<dbReference type="AlphaFoldDB" id="A0A9D6QN87"/>
<gene>
    <name evidence="1" type="ORF">HY076_09620</name>
</gene>
<dbReference type="EC" id="3.5.1.18" evidence="1"/>
<evidence type="ECO:0000313" key="2">
    <source>
        <dbReference type="Proteomes" id="UP000807850"/>
    </source>
</evidence>
<dbReference type="SUPFAM" id="SSF53187">
    <property type="entry name" value="Zn-dependent exopeptidases"/>
    <property type="match status" value="1"/>
</dbReference>
<comment type="caution">
    <text evidence="1">The sequence shown here is derived from an EMBL/GenBank/DDBJ whole genome shotgun (WGS) entry which is preliminary data.</text>
</comment>
<organism evidence="1 2">
    <name type="scientific">Eiseniibacteriota bacterium</name>
    <dbReference type="NCBI Taxonomy" id="2212470"/>
    <lineage>
        <taxon>Bacteria</taxon>
        <taxon>Candidatus Eiseniibacteriota</taxon>
    </lineage>
</organism>